<evidence type="ECO:0000313" key="2">
    <source>
        <dbReference type="EMBL" id="KAB7731727.1"/>
    </source>
</evidence>
<protein>
    <submittedName>
        <fullName evidence="2">T9SS C-terminal target domain-containing protein</fullName>
    </submittedName>
</protein>
<feature type="signal peptide" evidence="1">
    <location>
        <begin position="1"/>
        <end position="25"/>
    </location>
</feature>
<dbReference type="AlphaFoldDB" id="A0A7J5U1S2"/>
<feature type="chain" id="PRO_5029454889" evidence="1">
    <location>
        <begin position="26"/>
        <end position="198"/>
    </location>
</feature>
<keyword evidence="1" id="KW-0732">Signal</keyword>
<evidence type="ECO:0000313" key="3">
    <source>
        <dbReference type="Proteomes" id="UP000488299"/>
    </source>
</evidence>
<organism evidence="2 3">
    <name type="scientific">Rudanella paleaurantiibacter</name>
    <dbReference type="NCBI Taxonomy" id="2614655"/>
    <lineage>
        <taxon>Bacteria</taxon>
        <taxon>Pseudomonadati</taxon>
        <taxon>Bacteroidota</taxon>
        <taxon>Cytophagia</taxon>
        <taxon>Cytophagales</taxon>
        <taxon>Cytophagaceae</taxon>
        <taxon>Rudanella</taxon>
    </lineage>
</organism>
<keyword evidence="3" id="KW-1185">Reference proteome</keyword>
<gene>
    <name evidence="2" type="ORF">F5984_05740</name>
</gene>
<name>A0A7J5U1S2_9BACT</name>
<dbReference type="Proteomes" id="UP000488299">
    <property type="component" value="Unassembled WGS sequence"/>
</dbReference>
<comment type="caution">
    <text evidence="2">The sequence shown here is derived from an EMBL/GenBank/DDBJ whole genome shotgun (WGS) entry which is preliminary data.</text>
</comment>
<dbReference type="EMBL" id="WELI01000002">
    <property type="protein sequence ID" value="KAB7731727.1"/>
    <property type="molecule type" value="Genomic_DNA"/>
</dbReference>
<proteinExistence type="predicted"/>
<sequence>MKRIKMTVAALLVAGSLTSTGLAFGGPNDRLAQVNVIKSDAKKVKLQTPGNVEMVLVDDNGTVLYKGEIRTKDGKATSVNLTNLPDGHYFLTAANNEFWMSQGLTIHNNQVSIDPQNKSSLVKPTLVTVGKNKFKLNVDGSEKVNVAIYDQVNALVFSQSYEKGEVPKFDLNRLPIGGYTFVVGPDFKQFTEQIIVSR</sequence>
<evidence type="ECO:0000256" key="1">
    <source>
        <dbReference type="SAM" id="SignalP"/>
    </source>
</evidence>
<accession>A0A7J5U1S2</accession>
<dbReference type="RefSeq" id="WP_152123321.1">
    <property type="nucleotide sequence ID" value="NZ_WELI01000002.1"/>
</dbReference>
<reference evidence="2 3" key="1">
    <citation type="submission" date="2019-10" db="EMBL/GenBank/DDBJ databases">
        <title>Rudanella paleaurantiibacter sp. nov., isolated from sludge.</title>
        <authorList>
            <person name="Xu S.Q."/>
        </authorList>
    </citation>
    <scope>NUCLEOTIDE SEQUENCE [LARGE SCALE GENOMIC DNA]</scope>
    <source>
        <strain evidence="2 3">HX-22-17</strain>
    </source>
</reference>